<proteinExistence type="predicted"/>
<gene>
    <name evidence="3" type="ORF">QQ020_18950</name>
</gene>
<dbReference type="InterPro" id="IPR013324">
    <property type="entry name" value="RNA_pol_sigma_r3/r4-like"/>
</dbReference>
<evidence type="ECO:0000259" key="1">
    <source>
        <dbReference type="Pfam" id="PF04542"/>
    </source>
</evidence>
<feature type="domain" description="RNA polymerase sigma factor 70 region 4 type 2" evidence="2">
    <location>
        <begin position="114"/>
        <end position="161"/>
    </location>
</feature>
<evidence type="ECO:0000259" key="2">
    <source>
        <dbReference type="Pfam" id="PF08281"/>
    </source>
</evidence>
<comment type="caution">
    <text evidence="3">The sequence shown here is derived from an EMBL/GenBank/DDBJ whole genome shotgun (WGS) entry which is preliminary data.</text>
</comment>
<dbReference type="SUPFAM" id="SSF88659">
    <property type="entry name" value="Sigma3 and sigma4 domains of RNA polymerase sigma factors"/>
    <property type="match status" value="1"/>
</dbReference>
<dbReference type="InterPro" id="IPR014284">
    <property type="entry name" value="RNA_pol_sigma-70_dom"/>
</dbReference>
<dbReference type="Pfam" id="PF08281">
    <property type="entry name" value="Sigma70_r4_2"/>
    <property type="match status" value="1"/>
</dbReference>
<dbReference type="InterPro" id="IPR036388">
    <property type="entry name" value="WH-like_DNA-bd_sf"/>
</dbReference>
<dbReference type="InterPro" id="IPR007627">
    <property type="entry name" value="RNA_pol_sigma70_r2"/>
</dbReference>
<dbReference type="SUPFAM" id="SSF88946">
    <property type="entry name" value="Sigma2 domain of RNA polymerase sigma factors"/>
    <property type="match status" value="1"/>
</dbReference>
<name>A0ABT8L908_9BACT</name>
<dbReference type="NCBIfam" id="TIGR02937">
    <property type="entry name" value="sigma70-ECF"/>
    <property type="match status" value="1"/>
</dbReference>
<organism evidence="3 4">
    <name type="scientific">Agaribacillus aureus</name>
    <dbReference type="NCBI Taxonomy" id="3051825"/>
    <lineage>
        <taxon>Bacteria</taxon>
        <taxon>Pseudomonadati</taxon>
        <taxon>Bacteroidota</taxon>
        <taxon>Cytophagia</taxon>
        <taxon>Cytophagales</taxon>
        <taxon>Splendidivirgaceae</taxon>
        <taxon>Agaribacillus</taxon>
    </lineage>
</organism>
<dbReference type="InterPro" id="IPR013325">
    <property type="entry name" value="RNA_pol_sigma_r2"/>
</dbReference>
<dbReference type="Gene3D" id="1.10.1740.10">
    <property type="match status" value="1"/>
</dbReference>
<dbReference type="Gene3D" id="1.10.10.10">
    <property type="entry name" value="Winged helix-like DNA-binding domain superfamily/Winged helix DNA-binding domain"/>
    <property type="match status" value="1"/>
</dbReference>
<sequence>MQLNYVNVDQNETITLYQPLLYSIAYKMVGTVMDAEDIVQDTFLKWLKTEQRKINNTKAYLIKSVTNTCINHINQLNKKKENLLDSINHPSFIDKIELPNFDFKNELSEAIGILLKKLEPSERAVFVLREIFNFDYTELTEILDKKKENCRQLLCRAKEKLNQEKDRFNVNLDVHTQFVDKFKGACTFGEVGNFIENLKNDISAKLNHI</sequence>
<accession>A0ABT8L908</accession>
<dbReference type="Proteomes" id="UP001172083">
    <property type="component" value="Unassembled WGS sequence"/>
</dbReference>
<feature type="domain" description="RNA polymerase sigma-70 region 2" evidence="1">
    <location>
        <begin position="14"/>
        <end position="76"/>
    </location>
</feature>
<dbReference type="PANTHER" id="PTHR30173">
    <property type="entry name" value="SIGMA 19 FACTOR"/>
    <property type="match status" value="1"/>
</dbReference>
<dbReference type="RefSeq" id="WP_346759498.1">
    <property type="nucleotide sequence ID" value="NZ_JAUJEB010000004.1"/>
</dbReference>
<protein>
    <submittedName>
        <fullName evidence="3">Sigma-70 family RNA polymerase sigma factor</fullName>
    </submittedName>
</protein>
<dbReference type="EMBL" id="JAUJEB010000004">
    <property type="protein sequence ID" value="MDN5214163.1"/>
    <property type="molecule type" value="Genomic_DNA"/>
</dbReference>
<reference evidence="3" key="1">
    <citation type="submission" date="2023-06" db="EMBL/GenBank/DDBJ databases">
        <title>Genomic of Agaribacillus aureum.</title>
        <authorList>
            <person name="Wang G."/>
        </authorList>
    </citation>
    <scope>NUCLEOTIDE SEQUENCE</scope>
    <source>
        <strain evidence="3">BMA12</strain>
    </source>
</reference>
<evidence type="ECO:0000313" key="3">
    <source>
        <dbReference type="EMBL" id="MDN5214163.1"/>
    </source>
</evidence>
<keyword evidence="4" id="KW-1185">Reference proteome</keyword>
<evidence type="ECO:0000313" key="4">
    <source>
        <dbReference type="Proteomes" id="UP001172083"/>
    </source>
</evidence>
<dbReference type="InterPro" id="IPR013249">
    <property type="entry name" value="RNA_pol_sigma70_r4_t2"/>
</dbReference>
<dbReference type="Pfam" id="PF04542">
    <property type="entry name" value="Sigma70_r2"/>
    <property type="match status" value="1"/>
</dbReference>
<dbReference type="PANTHER" id="PTHR30173:SF36">
    <property type="entry name" value="ECF RNA POLYMERASE SIGMA FACTOR SIGJ"/>
    <property type="match status" value="1"/>
</dbReference>
<dbReference type="InterPro" id="IPR052704">
    <property type="entry name" value="ECF_Sigma-70_Domain"/>
</dbReference>